<dbReference type="Pfam" id="PF04883">
    <property type="entry name" value="HK97-gp10_like"/>
    <property type="match status" value="1"/>
</dbReference>
<gene>
    <name evidence="1" type="ORF">FNV0529</name>
</gene>
<reference evidence="1 2" key="1">
    <citation type="journal article" date="2003" name="Genome Res.">
        <title>Genome analysis of F. nucleatum sub spp vincentii and its comparison with the genome of F. nucleatum ATCC 25586.</title>
        <authorList>
            <person name="Kapatral V."/>
            <person name="Ivanova N."/>
            <person name="Anderson I."/>
            <person name="Reznik G."/>
            <person name="Bhattacharyya A."/>
            <person name="Gardner W.L."/>
            <person name="Mikhailova N."/>
            <person name="Lapidus A."/>
            <person name="Larsen N."/>
            <person name="D'Souza M."/>
            <person name="Walunas T."/>
            <person name="Haselkorn R."/>
            <person name="Overbeek R."/>
            <person name="Kyrpides N."/>
        </authorList>
    </citation>
    <scope>NUCLEOTIDE SEQUENCE [LARGE SCALE GENOMIC DNA]</scope>
    <source>
        <strain evidence="1 2">ATCC 49256</strain>
    </source>
</reference>
<name>Q7P4F7_FUSVC</name>
<dbReference type="InterPro" id="IPR010064">
    <property type="entry name" value="HK97-gp10_tail"/>
</dbReference>
<evidence type="ECO:0000313" key="2">
    <source>
        <dbReference type="Proteomes" id="UP000006454"/>
    </source>
</evidence>
<evidence type="ECO:0000313" key="1">
    <source>
        <dbReference type="EMBL" id="EAA23516.1"/>
    </source>
</evidence>
<accession>Q7P4F7</accession>
<comment type="caution">
    <text evidence="1">The sequence shown here is derived from an EMBL/GenBank/DDBJ whole genome shotgun (WGS) entry which is preliminary data.</text>
</comment>
<organism evidence="1 2">
    <name type="scientific">Fusobacterium vincentii ATCC 49256</name>
    <dbReference type="NCBI Taxonomy" id="209882"/>
    <lineage>
        <taxon>Bacteria</taxon>
        <taxon>Fusobacteriati</taxon>
        <taxon>Fusobacteriota</taxon>
        <taxon>Fusobacteriia</taxon>
        <taxon>Fusobacteriales</taxon>
        <taxon>Fusobacteriaceae</taxon>
        <taxon>Fusobacterium</taxon>
    </lineage>
</organism>
<sequence length="130" mass="15418">MRWIMELKGFKEFDKILDEIKTKAPQATERFLMLQAEELKKDVKDLTPVDTGTLKNTWQRENGKRLTGKAFSQIVFNMTNYSHFVEYGHRIGRSKTKFVRGRFMLRTAVAMRQIKFYKDLKNFYGGLIKK</sequence>
<dbReference type="Proteomes" id="UP000006454">
    <property type="component" value="Unassembled WGS sequence"/>
</dbReference>
<protein>
    <submittedName>
        <fullName evidence="1">Phage protein</fullName>
    </submittedName>
</protein>
<dbReference type="AlphaFoldDB" id="Q7P4F7"/>
<dbReference type="EMBL" id="AABF01000119">
    <property type="protein sequence ID" value="EAA23516.1"/>
    <property type="molecule type" value="Genomic_DNA"/>
</dbReference>
<proteinExistence type="predicted"/>